<dbReference type="Gene3D" id="3.30.160.60">
    <property type="entry name" value="Classic Zinc Finger"/>
    <property type="match status" value="1"/>
</dbReference>
<dbReference type="GO" id="GO:0005654">
    <property type="term" value="C:nucleoplasm"/>
    <property type="evidence" value="ECO:0007669"/>
    <property type="project" value="TreeGrafter"/>
</dbReference>
<evidence type="ECO:0000256" key="8">
    <source>
        <dbReference type="PROSITE-ProRule" id="PRU00042"/>
    </source>
</evidence>
<feature type="domain" description="C2H2-type" evidence="10">
    <location>
        <begin position="83"/>
        <end position="110"/>
    </location>
</feature>
<keyword evidence="4" id="KW-0862">Zinc</keyword>
<dbReference type="OrthoDB" id="654211at2759"/>
<dbReference type="SUPFAM" id="SSF57667">
    <property type="entry name" value="beta-beta-alpha zinc fingers"/>
    <property type="match status" value="1"/>
</dbReference>
<dbReference type="PROSITE" id="PS00028">
    <property type="entry name" value="ZINC_FINGER_C2H2_1"/>
    <property type="match status" value="1"/>
</dbReference>
<keyword evidence="7" id="KW-0539">Nucleus</keyword>
<dbReference type="GO" id="GO:0001227">
    <property type="term" value="F:DNA-binding transcription repressor activity, RNA polymerase II-specific"/>
    <property type="evidence" value="ECO:0007669"/>
    <property type="project" value="TreeGrafter"/>
</dbReference>
<keyword evidence="12" id="KW-1185">Reference proteome</keyword>
<dbReference type="SMART" id="SM00355">
    <property type="entry name" value="ZnF_C2H2"/>
    <property type="match status" value="2"/>
</dbReference>
<feature type="region of interest" description="Disordered" evidence="9">
    <location>
        <begin position="202"/>
        <end position="248"/>
    </location>
</feature>
<accession>A0A7R9QL18</accession>
<keyword evidence="3" id="KW-0677">Repeat</keyword>
<evidence type="ECO:0000256" key="7">
    <source>
        <dbReference type="ARBA" id="ARBA00023242"/>
    </source>
</evidence>
<dbReference type="PROSITE" id="PS50157">
    <property type="entry name" value="ZINC_FINGER_C2H2_2"/>
    <property type="match status" value="1"/>
</dbReference>
<dbReference type="PANTHER" id="PTHR24399">
    <property type="entry name" value="ZINC FINGER AND BTB DOMAIN-CONTAINING"/>
    <property type="match status" value="1"/>
</dbReference>
<evidence type="ECO:0000313" key="11">
    <source>
        <dbReference type="EMBL" id="CAD7648759.1"/>
    </source>
</evidence>
<keyword evidence="8" id="KW-0863">Zinc-finger</keyword>
<dbReference type="GO" id="GO:0000978">
    <property type="term" value="F:RNA polymerase II cis-regulatory region sequence-specific DNA binding"/>
    <property type="evidence" value="ECO:0007669"/>
    <property type="project" value="TreeGrafter"/>
</dbReference>
<evidence type="ECO:0000313" key="12">
    <source>
        <dbReference type="Proteomes" id="UP000759131"/>
    </source>
</evidence>
<protein>
    <recommendedName>
        <fullName evidence="10">C2H2-type domain-containing protein</fullName>
    </recommendedName>
</protein>
<keyword evidence="6" id="KW-0804">Transcription</keyword>
<keyword evidence="2" id="KW-0479">Metal-binding</keyword>
<proteinExistence type="predicted"/>
<evidence type="ECO:0000256" key="3">
    <source>
        <dbReference type="ARBA" id="ARBA00022737"/>
    </source>
</evidence>
<evidence type="ECO:0000256" key="4">
    <source>
        <dbReference type="ARBA" id="ARBA00022833"/>
    </source>
</evidence>
<dbReference type="GO" id="GO:0008270">
    <property type="term" value="F:zinc ion binding"/>
    <property type="evidence" value="ECO:0007669"/>
    <property type="project" value="UniProtKB-KW"/>
</dbReference>
<dbReference type="EMBL" id="OC899330">
    <property type="protein sequence ID" value="CAD7648759.1"/>
    <property type="molecule type" value="Genomic_DNA"/>
</dbReference>
<dbReference type="InterPro" id="IPR013087">
    <property type="entry name" value="Znf_C2H2_type"/>
</dbReference>
<dbReference type="Proteomes" id="UP000759131">
    <property type="component" value="Unassembled WGS sequence"/>
</dbReference>
<evidence type="ECO:0000256" key="1">
    <source>
        <dbReference type="ARBA" id="ARBA00004123"/>
    </source>
</evidence>
<evidence type="ECO:0000256" key="6">
    <source>
        <dbReference type="ARBA" id="ARBA00023163"/>
    </source>
</evidence>
<dbReference type="AlphaFoldDB" id="A0A7R9QL18"/>
<reference evidence="11" key="1">
    <citation type="submission" date="2020-11" db="EMBL/GenBank/DDBJ databases">
        <authorList>
            <person name="Tran Van P."/>
        </authorList>
    </citation>
    <scope>NUCLEOTIDE SEQUENCE</scope>
</reference>
<gene>
    <name evidence="11" type="ORF">OSB1V03_LOCUS22092</name>
</gene>
<dbReference type="InterPro" id="IPR036236">
    <property type="entry name" value="Znf_C2H2_sf"/>
</dbReference>
<comment type="subcellular location">
    <subcellularLocation>
        <location evidence="1">Nucleus</location>
    </subcellularLocation>
</comment>
<feature type="non-terminal residue" evidence="11">
    <location>
        <position position="1"/>
    </location>
</feature>
<evidence type="ECO:0000256" key="9">
    <source>
        <dbReference type="SAM" id="MobiDB-lite"/>
    </source>
</evidence>
<feature type="compositionally biased region" description="Acidic residues" evidence="9">
    <location>
        <begin position="225"/>
        <end position="235"/>
    </location>
</feature>
<evidence type="ECO:0000256" key="2">
    <source>
        <dbReference type="ARBA" id="ARBA00022723"/>
    </source>
</evidence>
<dbReference type="EMBL" id="CAJPIZ010044755">
    <property type="protein sequence ID" value="CAG2122146.1"/>
    <property type="molecule type" value="Genomic_DNA"/>
</dbReference>
<feature type="compositionally biased region" description="Basic and acidic residues" evidence="9">
    <location>
        <begin position="202"/>
        <end position="224"/>
    </location>
</feature>
<organism evidence="11">
    <name type="scientific">Medioppia subpectinata</name>
    <dbReference type="NCBI Taxonomy" id="1979941"/>
    <lineage>
        <taxon>Eukaryota</taxon>
        <taxon>Metazoa</taxon>
        <taxon>Ecdysozoa</taxon>
        <taxon>Arthropoda</taxon>
        <taxon>Chelicerata</taxon>
        <taxon>Arachnida</taxon>
        <taxon>Acari</taxon>
        <taxon>Acariformes</taxon>
        <taxon>Sarcoptiformes</taxon>
        <taxon>Oribatida</taxon>
        <taxon>Brachypylina</taxon>
        <taxon>Oppioidea</taxon>
        <taxon>Oppiidae</taxon>
        <taxon>Medioppia</taxon>
    </lineage>
</organism>
<sequence>MDEDYESMDEPINEPIGVRDAIRVQKVGNGIESVRQYVVTTRKTGKVWHSCQWKTSRGPCAYGSKWSGAMVNHIRSHLGIKPFGCGYCRKSFTIACNLKNHLRIHHGLKAKIILNGGRKRKFPVEKVVVTDELLDSDAKSSSKLRVFKPSFVNGKLANNAYAVERDVPKRTIKKVQRYGNFVEDLDDDDDDEYNEEAVNEDIDHHLNEEEAEEENRMFYEKTSDETEDNGEDDDLSSFLTKRRYNKKL</sequence>
<evidence type="ECO:0000256" key="5">
    <source>
        <dbReference type="ARBA" id="ARBA00023015"/>
    </source>
</evidence>
<name>A0A7R9QL18_9ACAR</name>
<evidence type="ECO:0000259" key="10">
    <source>
        <dbReference type="PROSITE" id="PS50157"/>
    </source>
</evidence>
<dbReference type="PANTHER" id="PTHR24399:SF70">
    <property type="entry name" value="C2H2-TYPE DOMAIN-CONTAINING PROTEIN"/>
    <property type="match status" value="1"/>
</dbReference>
<keyword evidence="5" id="KW-0805">Transcription regulation</keyword>
<dbReference type="FunFam" id="3.30.160.60:FF:001927">
    <property type="entry name" value="Zinc finger protein 1184"/>
    <property type="match status" value="1"/>
</dbReference>